<keyword evidence="1" id="KW-0472">Membrane</keyword>
<dbReference type="EMBL" id="CP047045">
    <property type="protein sequence ID" value="QGZ96551.1"/>
    <property type="molecule type" value="Genomic_DNA"/>
</dbReference>
<gene>
    <name evidence="2" type="ORF">DSM104635_03411</name>
</gene>
<feature type="transmembrane region" description="Helical" evidence="1">
    <location>
        <begin position="187"/>
        <end position="203"/>
    </location>
</feature>
<dbReference type="Proteomes" id="UP000431269">
    <property type="component" value="Chromosome"/>
</dbReference>
<organism evidence="2 3">
    <name type="scientific">Terricaulis silvestris</name>
    <dbReference type="NCBI Taxonomy" id="2686094"/>
    <lineage>
        <taxon>Bacteria</taxon>
        <taxon>Pseudomonadati</taxon>
        <taxon>Pseudomonadota</taxon>
        <taxon>Alphaproteobacteria</taxon>
        <taxon>Caulobacterales</taxon>
        <taxon>Caulobacteraceae</taxon>
        <taxon>Terricaulis</taxon>
    </lineage>
</organism>
<feature type="transmembrane region" description="Helical" evidence="1">
    <location>
        <begin position="280"/>
        <end position="300"/>
    </location>
</feature>
<evidence type="ECO:0000313" key="3">
    <source>
        <dbReference type="Proteomes" id="UP000431269"/>
    </source>
</evidence>
<dbReference type="KEGG" id="tsv:DSM104635_03411"/>
<reference evidence="3" key="1">
    <citation type="submission" date="2019-12" db="EMBL/GenBank/DDBJ databases">
        <title>Complete genome of Terracaulis silvestris 0127_4.</title>
        <authorList>
            <person name="Vieira S."/>
            <person name="Riedel T."/>
            <person name="Sproer C."/>
            <person name="Pascual J."/>
            <person name="Boedeker C."/>
            <person name="Overmann J."/>
        </authorList>
    </citation>
    <scope>NUCLEOTIDE SEQUENCE [LARGE SCALE GENOMIC DNA]</scope>
    <source>
        <strain evidence="3">0127_4</strain>
    </source>
</reference>
<sequence length="518" mass="57725">MSKALTTKTVVWDELRALPGHRLLIGFIIVAVCLRLIFWLYTGRTWEDAIISLTPARNLWDGFGLTHHASEPRVHSFTSGLGEIVLIIGEAVRAGLTTMRVVSIFAAAFALYYAFRVGVILSFHWSAQLLVLAYLAADHLQIFFGMGGMETQLATALVLANVYYYLNSNWTKLGIVGGLAVICRPELGLWGLILGAAIVLWHRQAFVKVAVPAILIAGVWFGFAALYYGSPIPHTITVKSGATMINNDIGQIATYLSSFWSHIAPFLQFWQVGEAPVPEILLQAVVALLLLLGSAGAVHAARFQPRMLAVLALLLAFLLYRAWGNVNPYFMWYMPPFVALLFLFAAAGISWLAQKYTSAAIGIACVLALAYSAPVFLAMPLDRAQQQVIEDNVRTRVGARLNELMSADDAVVLEPAGYVGWEIRPKTMYDFPGLTSPRAFEAWKKHHHMTGLIIELNPRFVVQRPPERLEFEEREPELAARYEAVETFRAEPGFHLSNAGLLYWPIDTEFTIYRRRDE</sequence>
<name>A0A6I6MQW1_9CAUL</name>
<feature type="transmembrane region" description="Helical" evidence="1">
    <location>
        <begin position="209"/>
        <end position="228"/>
    </location>
</feature>
<keyword evidence="3" id="KW-1185">Reference proteome</keyword>
<evidence type="ECO:0000256" key="1">
    <source>
        <dbReference type="SAM" id="Phobius"/>
    </source>
</evidence>
<feature type="transmembrane region" description="Helical" evidence="1">
    <location>
        <begin position="307"/>
        <end position="323"/>
    </location>
</feature>
<keyword evidence="1" id="KW-0812">Transmembrane</keyword>
<evidence type="ECO:0000313" key="2">
    <source>
        <dbReference type="EMBL" id="QGZ96551.1"/>
    </source>
</evidence>
<proteinExistence type="predicted"/>
<feature type="transmembrane region" description="Helical" evidence="1">
    <location>
        <begin position="101"/>
        <end position="123"/>
    </location>
</feature>
<keyword evidence="1" id="KW-1133">Transmembrane helix</keyword>
<protein>
    <recommendedName>
        <fullName evidence="4">Glycosyltransferase RgtA/B/C/D-like domain-containing protein</fullName>
    </recommendedName>
</protein>
<evidence type="ECO:0008006" key="4">
    <source>
        <dbReference type="Google" id="ProtNLM"/>
    </source>
</evidence>
<feature type="transmembrane region" description="Helical" evidence="1">
    <location>
        <begin position="143"/>
        <end position="166"/>
    </location>
</feature>
<accession>A0A6I6MQW1</accession>
<feature type="transmembrane region" description="Helical" evidence="1">
    <location>
        <begin position="329"/>
        <end position="352"/>
    </location>
</feature>
<feature type="transmembrane region" description="Helical" evidence="1">
    <location>
        <begin position="249"/>
        <end position="268"/>
    </location>
</feature>
<feature type="transmembrane region" description="Helical" evidence="1">
    <location>
        <begin position="359"/>
        <end position="379"/>
    </location>
</feature>
<dbReference type="RefSeq" id="WP_158767333.1">
    <property type="nucleotide sequence ID" value="NZ_CP047045.1"/>
</dbReference>
<feature type="transmembrane region" description="Helical" evidence="1">
    <location>
        <begin position="20"/>
        <end position="41"/>
    </location>
</feature>
<dbReference type="AlphaFoldDB" id="A0A6I6MQW1"/>